<dbReference type="SUPFAM" id="SSF51658">
    <property type="entry name" value="Xylose isomerase-like"/>
    <property type="match status" value="1"/>
</dbReference>
<proteinExistence type="predicted"/>
<dbReference type="PANTHER" id="PTHR12110:SF21">
    <property type="entry name" value="XYLOSE ISOMERASE-LIKE TIM BARREL DOMAIN-CONTAINING PROTEIN"/>
    <property type="match status" value="1"/>
</dbReference>
<dbReference type="RefSeq" id="WP_345589538.1">
    <property type="nucleotide sequence ID" value="NZ_BAABJG010000018.1"/>
</dbReference>
<evidence type="ECO:0000313" key="3">
    <source>
        <dbReference type="Proteomes" id="UP001597180"/>
    </source>
</evidence>
<dbReference type="Gene3D" id="3.20.20.150">
    <property type="entry name" value="Divalent-metal-dependent TIM barrel enzymes"/>
    <property type="match status" value="1"/>
</dbReference>
<evidence type="ECO:0000259" key="1">
    <source>
        <dbReference type="Pfam" id="PF01261"/>
    </source>
</evidence>
<reference evidence="3" key="1">
    <citation type="journal article" date="2019" name="Int. J. Syst. Evol. Microbiol.">
        <title>The Global Catalogue of Microorganisms (GCM) 10K type strain sequencing project: providing services to taxonomists for standard genome sequencing and annotation.</title>
        <authorList>
            <consortium name="The Broad Institute Genomics Platform"/>
            <consortium name="The Broad Institute Genome Sequencing Center for Infectious Disease"/>
            <person name="Wu L."/>
            <person name="Ma J."/>
        </authorList>
    </citation>
    <scope>NUCLEOTIDE SEQUENCE [LARGE SCALE GENOMIC DNA]</scope>
    <source>
        <strain evidence="3">CCUG 53270</strain>
    </source>
</reference>
<dbReference type="PANTHER" id="PTHR12110">
    <property type="entry name" value="HYDROXYPYRUVATE ISOMERASE"/>
    <property type="match status" value="1"/>
</dbReference>
<sequence length="282" mass="31099">MLKGLTRAGIGDVGSIEEFVHAAAAYGFEAIAADGAELERWIQEKGLGGVRAILKEAKIQIATIGLPVQWRTTEQEFMSGLPSLVRYAEAASALGCTACCTYILPSTDHASAPFMAAATRRLRVCAQMLAPYGIRLGLEFVGPHHLRTRWKNPFIWGLQDTLDWIETIGERNVGLLFDSYHWYTNELDADAILQLDASNIVLVHINDAANLPVSEVLDNDRLFPGEGVIDLPGFLQALHRIGYRGVIAQEILTPEPLKQSSEQLLQRSQEAFRQVYRAAGLE</sequence>
<protein>
    <submittedName>
        <fullName evidence="2">Sugar phosphate isomerase/epimerase family protein</fullName>
    </submittedName>
</protein>
<accession>A0ABW3UPA9</accession>
<evidence type="ECO:0000313" key="2">
    <source>
        <dbReference type="EMBL" id="MFD1222247.1"/>
    </source>
</evidence>
<keyword evidence="2" id="KW-0413">Isomerase</keyword>
<dbReference type="InterPro" id="IPR050312">
    <property type="entry name" value="IolE/XylAMocC-like"/>
</dbReference>
<comment type="caution">
    <text evidence="2">The sequence shown here is derived from an EMBL/GenBank/DDBJ whole genome shotgun (WGS) entry which is preliminary data.</text>
</comment>
<organism evidence="2 3">
    <name type="scientific">Paenibacillus vulneris</name>
    <dbReference type="NCBI Taxonomy" id="1133364"/>
    <lineage>
        <taxon>Bacteria</taxon>
        <taxon>Bacillati</taxon>
        <taxon>Bacillota</taxon>
        <taxon>Bacilli</taxon>
        <taxon>Bacillales</taxon>
        <taxon>Paenibacillaceae</taxon>
        <taxon>Paenibacillus</taxon>
    </lineage>
</organism>
<dbReference type="Proteomes" id="UP001597180">
    <property type="component" value="Unassembled WGS sequence"/>
</dbReference>
<dbReference type="InterPro" id="IPR036237">
    <property type="entry name" value="Xyl_isomerase-like_sf"/>
</dbReference>
<dbReference type="EMBL" id="JBHTLU010000023">
    <property type="protein sequence ID" value="MFD1222247.1"/>
    <property type="molecule type" value="Genomic_DNA"/>
</dbReference>
<dbReference type="GO" id="GO:0016853">
    <property type="term" value="F:isomerase activity"/>
    <property type="evidence" value="ECO:0007669"/>
    <property type="project" value="UniProtKB-KW"/>
</dbReference>
<dbReference type="Pfam" id="PF01261">
    <property type="entry name" value="AP_endonuc_2"/>
    <property type="match status" value="1"/>
</dbReference>
<gene>
    <name evidence="2" type="ORF">ACFQ4B_19175</name>
</gene>
<feature type="domain" description="Xylose isomerase-like TIM barrel" evidence="1">
    <location>
        <begin position="21"/>
        <end position="272"/>
    </location>
</feature>
<name>A0ABW3UPA9_9BACL</name>
<keyword evidence="3" id="KW-1185">Reference proteome</keyword>
<dbReference type="InterPro" id="IPR013022">
    <property type="entry name" value="Xyl_isomerase-like_TIM-brl"/>
</dbReference>